<keyword evidence="2" id="KW-0808">Transferase</keyword>
<dbReference type="CDD" id="cd19180">
    <property type="entry name" value="SET_SpSET10-like"/>
    <property type="match status" value="1"/>
</dbReference>
<dbReference type="FunCoup" id="A0A163KBA1">
    <property type="interactions" value="472"/>
</dbReference>
<evidence type="ECO:0000256" key="1">
    <source>
        <dbReference type="ARBA" id="ARBA00022603"/>
    </source>
</evidence>
<gene>
    <name evidence="5" type="primary">ABSGL_15190.1 scaffold 15431</name>
</gene>
<proteinExistence type="predicted"/>
<organism evidence="5">
    <name type="scientific">Absidia glauca</name>
    <name type="common">Pin mould</name>
    <dbReference type="NCBI Taxonomy" id="4829"/>
    <lineage>
        <taxon>Eukaryota</taxon>
        <taxon>Fungi</taxon>
        <taxon>Fungi incertae sedis</taxon>
        <taxon>Mucoromycota</taxon>
        <taxon>Mucoromycotina</taxon>
        <taxon>Mucoromycetes</taxon>
        <taxon>Mucorales</taxon>
        <taxon>Cunninghamellaceae</taxon>
        <taxon>Absidia</taxon>
    </lineage>
</organism>
<name>A0A163KBA1_ABSGL</name>
<sequence>MADIDLRSYVNWINESGGSFNKIQLVKDDDGNGRSVFATETIQTNDSFATIPFRLAISEPVARQAFPDLGDFSCRIVMSLFVAHQKALGSSFYAPYLNILPTDIRTPFFFDSNDMKYLEHTNLALAVKERFESLRQTYEQLMALASISDQVKTLVTWDLFLWAHCAISSRSFPYKLIDPTYSNASSEVLFPLVDSLNHRPHTKITWSRSGDVATGSLTFVAGQPFAAGEQVFNNYGPKSNEERILSFAINDVVLLGYGFCLEDNQADHIALKPNITRDPKANEKLNILQRCNISSGNADHLTHYVHRQHIPPAYFKMMRVFVMNGAELAHYADCSDPGALDFVGFRNELAMLSVTTALLQSRVFAMKGDQLNRTNPTWWQKYALIYRDGQEQLYNHTLDLIQSHKLQVLQNMKKELDNKNLAPRAPFLSVLNPGHYQHGASEGGSVFIPLESVTITLKRLLAKDTAFKDIIDQLFEDIEEEEDVVLMLALIHESTKADSPWAPFIKATQLDRAEYRDAETRMDLEDLYNSLFPAFSDAFPTVFDPTIYTPDNFLWAENVVSNYTIDNPLVVIPL</sequence>
<dbReference type="InterPro" id="IPR046341">
    <property type="entry name" value="SET_dom_sf"/>
</dbReference>
<protein>
    <recommendedName>
        <fullName evidence="4">SET domain-containing protein</fullName>
    </recommendedName>
</protein>
<dbReference type="STRING" id="4829.A0A163KBA1"/>
<dbReference type="PANTHER" id="PTHR13271:SF147">
    <property type="entry name" value="PROTEIN-LYSINE N-METHYLTRANSFERASE EFM1-RELATED"/>
    <property type="match status" value="1"/>
</dbReference>
<dbReference type="GO" id="GO:0016279">
    <property type="term" value="F:protein-lysine N-methyltransferase activity"/>
    <property type="evidence" value="ECO:0007669"/>
    <property type="project" value="InterPro"/>
</dbReference>
<evidence type="ECO:0000256" key="3">
    <source>
        <dbReference type="ARBA" id="ARBA00022691"/>
    </source>
</evidence>
<feature type="domain" description="SET" evidence="4">
    <location>
        <begin position="21"/>
        <end position="236"/>
    </location>
</feature>
<evidence type="ECO:0000313" key="5">
    <source>
        <dbReference type="EMBL" id="SAM09506.1"/>
    </source>
</evidence>
<evidence type="ECO:0000259" key="4">
    <source>
        <dbReference type="PROSITE" id="PS50280"/>
    </source>
</evidence>
<dbReference type="PANTHER" id="PTHR13271">
    <property type="entry name" value="UNCHARACTERIZED PUTATIVE METHYLTRANSFERASE"/>
    <property type="match status" value="1"/>
</dbReference>
<dbReference type="GO" id="GO:0032259">
    <property type="term" value="P:methylation"/>
    <property type="evidence" value="ECO:0007669"/>
    <property type="project" value="UniProtKB-KW"/>
</dbReference>
<dbReference type="Gene3D" id="3.90.1410.10">
    <property type="entry name" value="set domain protein methyltransferase, domain 1"/>
    <property type="match status" value="1"/>
</dbReference>
<dbReference type="AlphaFoldDB" id="A0A163KBA1"/>
<dbReference type="InterPro" id="IPR050600">
    <property type="entry name" value="SETD3_SETD6_MTase"/>
</dbReference>
<keyword evidence="6" id="KW-1185">Reference proteome</keyword>
<keyword evidence="1" id="KW-0489">Methyltransferase</keyword>
<keyword evidence="3" id="KW-0949">S-adenosyl-L-methionine</keyword>
<dbReference type="EMBL" id="LT555058">
    <property type="protein sequence ID" value="SAM09506.1"/>
    <property type="molecule type" value="Genomic_DNA"/>
</dbReference>
<evidence type="ECO:0000313" key="6">
    <source>
        <dbReference type="Proteomes" id="UP000078561"/>
    </source>
</evidence>
<dbReference type="Pfam" id="PF00856">
    <property type="entry name" value="SET"/>
    <property type="match status" value="1"/>
</dbReference>
<reference evidence="5" key="1">
    <citation type="submission" date="2016-04" db="EMBL/GenBank/DDBJ databases">
        <authorList>
            <person name="Evans L.H."/>
            <person name="Alamgir A."/>
            <person name="Owens N."/>
            <person name="Weber N.D."/>
            <person name="Virtaneva K."/>
            <person name="Barbian K."/>
            <person name="Babar A."/>
            <person name="Rosenke K."/>
        </authorList>
    </citation>
    <scope>NUCLEOTIDE SEQUENCE [LARGE SCALE GENOMIC DNA]</scope>
    <source>
        <strain evidence="5">CBS 101.48</strain>
    </source>
</reference>
<dbReference type="InterPro" id="IPR036464">
    <property type="entry name" value="Rubisco_LSMT_subst-bd_sf"/>
</dbReference>
<dbReference type="InParanoid" id="A0A163KBA1"/>
<dbReference type="InterPro" id="IPR044432">
    <property type="entry name" value="Set10/Efm1_SET"/>
</dbReference>
<dbReference type="Gene3D" id="3.90.1420.10">
    <property type="entry name" value="Rubisco LSMT, substrate-binding domain"/>
    <property type="match status" value="1"/>
</dbReference>
<dbReference type="OrthoDB" id="42889at2759"/>
<dbReference type="InterPro" id="IPR001214">
    <property type="entry name" value="SET_dom"/>
</dbReference>
<dbReference type="PROSITE" id="PS50280">
    <property type="entry name" value="SET"/>
    <property type="match status" value="1"/>
</dbReference>
<evidence type="ECO:0000256" key="2">
    <source>
        <dbReference type="ARBA" id="ARBA00022679"/>
    </source>
</evidence>
<accession>A0A163KBA1</accession>
<dbReference type="SUPFAM" id="SSF82199">
    <property type="entry name" value="SET domain"/>
    <property type="match status" value="1"/>
</dbReference>
<dbReference type="OMA" id="WGIRQFI"/>
<dbReference type="Proteomes" id="UP000078561">
    <property type="component" value="Unassembled WGS sequence"/>
</dbReference>